<dbReference type="GO" id="GO:0051082">
    <property type="term" value="F:unfolded protein binding"/>
    <property type="evidence" value="ECO:0007669"/>
    <property type="project" value="TreeGrafter"/>
</dbReference>
<evidence type="ECO:0000256" key="1">
    <source>
        <dbReference type="SAM" id="Coils"/>
    </source>
</evidence>
<dbReference type="Gene3D" id="1.20.120.1490">
    <property type="match status" value="1"/>
</dbReference>
<dbReference type="PANTHER" id="PTHR38102">
    <property type="entry name" value="PERIPLASMIC CHAPERONE SPY"/>
    <property type="match status" value="1"/>
</dbReference>
<dbReference type="Proteomes" id="UP000019460">
    <property type="component" value="Unassembled WGS sequence"/>
</dbReference>
<gene>
    <name evidence="4" type="ORF">D779_3706</name>
</gene>
<dbReference type="InterPro" id="IPR052211">
    <property type="entry name" value="Cpx_auxiliary_protein"/>
</dbReference>
<evidence type="ECO:0000313" key="5">
    <source>
        <dbReference type="Proteomes" id="UP000019460"/>
    </source>
</evidence>
<keyword evidence="5" id="KW-1185">Reference proteome</keyword>
<dbReference type="PANTHER" id="PTHR38102:SF1">
    <property type="entry name" value="PERIPLASMIC CHAPERONE SPY"/>
    <property type="match status" value="1"/>
</dbReference>
<evidence type="ECO:0000313" key="4">
    <source>
        <dbReference type="EMBL" id="EXJ13444.1"/>
    </source>
</evidence>
<dbReference type="OrthoDB" id="5772504at2"/>
<dbReference type="STRING" id="1249627.D779_3706"/>
<evidence type="ECO:0000256" key="3">
    <source>
        <dbReference type="SAM" id="SignalP"/>
    </source>
</evidence>
<feature type="compositionally biased region" description="Basic and acidic residues" evidence="2">
    <location>
        <begin position="135"/>
        <end position="164"/>
    </location>
</feature>
<dbReference type="eggNOG" id="ENOG5032XXW">
    <property type="taxonomic scope" value="Bacteria"/>
</dbReference>
<dbReference type="AlphaFoldDB" id="W9V2A3"/>
<feature type="compositionally biased region" description="Basic and acidic residues" evidence="2">
    <location>
        <begin position="171"/>
        <end position="185"/>
    </location>
</feature>
<comment type="caution">
    <text evidence="4">The sequence shown here is derived from an EMBL/GenBank/DDBJ whole genome shotgun (WGS) entry which is preliminary data.</text>
</comment>
<dbReference type="RefSeq" id="WP_052348266.1">
    <property type="nucleotide sequence ID" value="NZ_AONC01000069.1"/>
</dbReference>
<sequence length="185" mass="21161">MKAKRIPAQIAFAMSGLLLGTALIGADTADARPDEGWRSGTDMDLAPRIERMTDRLDLSDDQKAQIGKIMEDARKAREQQRLEMRKRIEAVLTDEQKAKRASMLEDRLERRLERMADRLDLSEDQIAKMKALFEEQAKNPELTKADVREQISEILTDDQRAELRRPHHRPGRGDRGGRSERPDCG</sequence>
<proteinExistence type="predicted"/>
<accession>W9V2A3</accession>
<keyword evidence="3" id="KW-0732">Signal</keyword>
<evidence type="ECO:0000256" key="2">
    <source>
        <dbReference type="SAM" id="MobiDB-lite"/>
    </source>
</evidence>
<name>W9V2A3_9GAMM</name>
<protein>
    <recommendedName>
        <fullName evidence="6">Zinc resistance-associated protein</fullName>
    </recommendedName>
</protein>
<dbReference type="GO" id="GO:0030288">
    <property type="term" value="C:outer membrane-bounded periplasmic space"/>
    <property type="evidence" value="ECO:0007669"/>
    <property type="project" value="TreeGrafter"/>
</dbReference>
<keyword evidence="1" id="KW-0175">Coiled coil</keyword>
<feature type="signal peptide" evidence="3">
    <location>
        <begin position="1"/>
        <end position="25"/>
    </location>
</feature>
<feature type="chain" id="PRO_5004930124" description="Zinc resistance-associated protein" evidence="3">
    <location>
        <begin position="26"/>
        <end position="185"/>
    </location>
</feature>
<evidence type="ECO:0008006" key="6">
    <source>
        <dbReference type="Google" id="ProtNLM"/>
    </source>
</evidence>
<feature type="region of interest" description="Disordered" evidence="2">
    <location>
        <begin position="135"/>
        <end position="185"/>
    </location>
</feature>
<dbReference type="EMBL" id="AONC01000069">
    <property type="protein sequence ID" value="EXJ13444.1"/>
    <property type="molecule type" value="Genomic_DNA"/>
</dbReference>
<feature type="coiled-coil region" evidence="1">
    <location>
        <begin position="98"/>
        <end position="132"/>
    </location>
</feature>
<reference evidence="4 5" key="1">
    <citation type="submission" date="2012-11" db="EMBL/GenBank/DDBJ databases">
        <title>Genome assembly of Thiorhodococcus sp. AK35.</title>
        <authorList>
            <person name="Nupur N."/>
            <person name="Khatri I."/>
            <person name="Subramanian S."/>
            <person name="Pinnaka A."/>
        </authorList>
    </citation>
    <scope>NUCLEOTIDE SEQUENCE [LARGE SCALE GENOMIC DNA]</scope>
    <source>
        <strain evidence="4 5">AK35</strain>
    </source>
</reference>
<organism evidence="4 5">
    <name type="scientific">Imhoffiella purpurea</name>
    <dbReference type="NCBI Taxonomy" id="1249627"/>
    <lineage>
        <taxon>Bacteria</taxon>
        <taxon>Pseudomonadati</taxon>
        <taxon>Pseudomonadota</taxon>
        <taxon>Gammaproteobacteria</taxon>
        <taxon>Chromatiales</taxon>
        <taxon>Chromatiaceae</taxon>
        <taxon>Imhoffiella</taxon>
    </lineage>
</organism>